<keyword evidence="4" id="KW-1185">Reference proteome</keyword>
<dbReference type="PROSITE" id="PS51257">
    <property type="entry name" value="PROKAR_LIPOPROTEIN"/>
    <property type="match status" value="1"/>
</dbReference>
<evidence type="ECO:0008006" key="5">
    <source>
        <dbReference type="Google" id="ProtNLM"/>
    </source>
</evidence>
<feature type="region of interest" description="Disordered" evidence="1">
    <location>
        <begin position="23"/>
        <end position="82"/>
    </location>
</feature>
<proteinExistence type="predicted"/>
<name>A0A0K1EG57_CHOCO</name>
<dbReference type="EMBL" id="CP012159">
    <property type="protein sequence ID" value="AKT39860.1"/>
    <property type="molecule type" value="Genomic_DNA"/>
</dbReference>
<accession>A0A0K1EG57</accession>
<dbReference type="PATRIC" id="fig|52.7.peg.4420"/>
<feature type="signal peptide" evidence="2">
    <location>
        <begin position="1"/>
        <end position="26"/>
    </location>
</feature>
<dbReference type="RefSeq" id="WP_050431864.1">
    <property type="nucleotide sequence ID" value="NZ_CP012159.1"/>
</dbReference>
<gene>
    <name evidence="3" type="ORF">CMC5_040110</name>
</gene>
<dbReference type="AlphaFoldDB" id="A0A0K1EG57"/>
<dbReference type="Proteomes" id="UP000067626">
    <property type="component" value="Chromosome"/>
</dbReference>
<sequence length="211" mass="22076">MSPLRPRVSWAAALTVALAAATTACSKTPEPPASTQPDAPAAPPGALAPTGGHPAATRPAQGGTELGWEVPSGWESAPNPSAMRKATFKVKKVDGDPEDAELSVSQAGGSVEQNLQRWVGQFEQKPGAENPRHQRSIGDLKVTVVEARGTYKSGMPGMGPTVPKPDWALLGAIVETPVAGESWFFKLTGPEKTVTAAKADFDKFIDSLKIK</sequence>
<dbReference type="KEGG" id="ccro:CMC5_040110"/>
<dbReference type="OrthoDB" id="5764172at2"/>
<evidence type="ECO:0000313" key="3">
    <source>
        <dbReference type="EMBL" id="AKT39860.1"/>
    </source>
</evidence>
<feature type="compositionally biased region" description="Low complexity" evidence="1">
    <location>
        <begin position="44"/>
        <end position="56"/>
    </location>
</feature>
<feature type="chain" id="PRO_5005459396" description="Lipoprotein" evidence="2">
    <location>
        <begin position="27"/>
        <end position="211"/>
    </location>
</feature>
<evidence type="ECO:0000256" key="2">
    <source>
        <dbReference type="SAM" id="SignalP"/>
    </source>
</evidence>
<reference evidence="3 4" key="1">
    <citation type="submission" date="2015-07" db="EMBL/GenBank/DDBJ databases">
        <title>Genome analysis of myxobacterium Chondromyces crocatus Cm c5 reveals a high potential for natural compound synthesis and the genetic basis for the loss of fruiting body formation.</title>
        <authorList>
            <person name="Zaburannyi N."/>
            <person name="Bunk B."/>
            <person name="Maier J."/>
            <person name="Overmann J."/>
            <person name="Mueller R."/>
        </authorList>
    </citation>
    <scope>NUCLEOTIDE SEQUENCE [LARGE SCALE GENOMIC DNA]</scope>
    <source>
        <strain evidence="3 4">Cm c5</strain>
    </source>
</reference>
<evidence type="ECO:0000256" key="1">
    <source>
        <dbReference type="SAM" id="MobiDB-lite"/>
    </source>
</evidence>
<dbReference type="STRING" id="52.CMC5_040110"/>
<organism evidence="3 4">
    <name type="scientific">Chondromyces crocatus</name>
    <dbReference type="NCBI Taxonomy" id="52"/>
    <lineage>
        <taxon>Bacteria</taxon>
        <taxon>Pseudomonadati</taxon>
        <taxon>Myxococcota</taxon>
        <taxon>Polyangia</taxon>
        <taxon>Polyangiales</taxon>
        <taxon>Polyangiaceae</taxon>
        <taxon>Chondromyces</taxon>
    </lineage>
</organism>
<evidence type="ECO:0000313" key="4">
    <source>
        <dbReference type="Proteomes" id="UP000067626"/>
    </source>
</evidence>
<keyword evidence="2" id="KW-0732">Signal</keyword>
<protein>
    <recommendedName>
        <fullName evidence="5">Lipoprotein</fullName>
    </recommendedName>
</protein>